<dbReference type="EMBL" id="CASHSV030000109">
    <property type="protein sequence ID" value="CAJ2647503.1"/>
    <property type="molecule type" value="Genomic_DNA"/>
</dbReference>
<organism evidence="1 2">
    <name type="scientific">Trifolium pratense</name>
    <name type="common">Red clover</name>
    <dbReference type="NCBI Taxonomy" id="57577"/>
    <lineage>
        <taxon>Eukaryota</taxon>
        <taxon>Viridiplantae</taxon>
        <taxon>Streptophyta</taxon>
        <taxon>Embryophyta</taxon>
        <taxon>Tracheophyta</taxon>
        <taxon>Spermatophyta</taxon>
        <taxon>Magnoliopsida</taxon>
        <taxon>eudicotyledons</taxon>
        <taxon>Gunneridae</taxon>
        <taxon>Pentapetalae</taxon>
        <taxon>rosids</taxon>
        <taxon>fabids</taxon>
        <taxon>Fabales</taxon>
        <taxon>Fabaceae</taxon>
        <taxon>Papilionoideae</taxon>
        <taxon>50 kb inversion clade</taxon>
        <taxon>NPAAA clade</taxon>
        <taxon>Hologalegina</taxon>
        <taxon>IRL clade</taxon>
        <taxon>Trifolieae</taxon>
        <taxon>Trifolium</taxon>
    </lineage>
</organism>
<proteinExistence type="predicted"/>
<gene>
    <name evidence="1" type="ORF">MILVUS5_LOCUS16014</name>
</gene>
<sequence>MGKKRALLVALKFNNPDMIDSHISCHRFEECITKHCGFLPQDICKIIDDKNSKPHEVSYDAIRRQLHCFQEMTKSGDVLLFYYAGHGILEKGYPALAMYDNLTITGQHLQLIVENLNARKAVFTVIADCCHSGGLLRYAYEQIGRSVVDRGEMQRQGILLSACQQFQVSLGTVECGLIFTELLIQFITEANGIITYWDLITKVKLALCKTGAIQIPGLYCTDEEAKAQIFEHF</sequence>
<reference evidence="1" key="1">
    <citation type="submission" date="2023-10" db="EMBL/GenBank/DDBJ databases">
        <authorList>
            <person name="Rodriguez Cubillos JULIANA M."/>
            <person name="De Vega J."/>
        </authorList>
    </citation>
    <scope>NUCLEOTIDE SEQUENCE</scope>
</reference>
<name>A0ACB0JV72_TRIPR</name>
<dbReference type="Proteomes" id="UP001177021">
    <property type="component" value="Unassembled WGS sequence"/>
</dbReference>
<evidence type="ECO:0000313" key="2">
    <source>
        <dbReference type="Proteomes" id="UP001177021"/>
    </source>
</evidence>
<comment type="caution">
    <text evidence="1">The sequence shown here is derived from an EMBL/GenBank/DDBJ whole genome shotgun (WGS) entry which is preliminary data.</text>
</comment>
<keyword evidence="2" id="KW-1185">Reference proteome</keyword>
<accession>A0ACB0JV72</accession>
<protein>
    <submittedName>
        <fullName evidence="1">Uncharacterized protein</fullName>
    </submittedName>
</protein>
<evidence type="ECO:0000313" key="1">
    <source>
        <dbReference type="EMBL" id="CAJ2647503.1"/>
    </source>
</evidence>